<dbReference type="AlphaFoldDB" id="A0A177KZ48"/>
<evidence type="ECO:0000313" key="2">
    <source>
        <dbReference type="EMBL" id="OAH58689.1"/>
    </source>
</evidence>
<proteinExistence type="predicted"/>
<reference evidence="2 3" key="1">
    <citation type="submission" date="2016-01" db="EMBL/GenBank/DDBJ databases">
        <title>Investigation of taxonomic status of Bacillus aminovorans.</title>
        <authorList>
            <person name="Verma A."/>
            <person name="Pal Y."/>
            <person name="Krishnamurthi S."/>
        </authorList>
    </citation>
    <scope>NUCLEOTIDE SEQUENCE [LARGE SCALE GENOMIC DNA]</scope>
    <source>
        <strain evidence="2 3">DSM 4337</strain>
    </source>
</reference>
<dbReference type="RefSeq" id="WP_063974522.1">
    <property type="nucleotide sequence ID" value="NZ_LQWZ01000007.1"/>
</dbReference>
<dbReference type="Proteomes" id="UP000077271">
    <property type="component" value="Unassembled WGS sequence"/>
</dbReference>
<protein>
    <submittedName>
        <fullName evidence="2">Uncharacterized protein</fullName>
    </submittedName>
</protein>
<evidence type="ECO:0000313" key="3">
    <source>
        <dbReference type="Proteomes" id="UP000077271"/>
    </source>
</evidence>
<accession>A0A177KZ48</accession>
<name>A0A177KZ48_9BACI</name>
<organism evidence="2 3">
    <name type="scientific">Domibacillus aminovorans</name>
    <dbReference type="NCBI Taxonomy" id="29332"/>
    <lineage>
        <taxon>Bacteria</taxon>
        <taxon>Bacillati</taxon>
        <taxon>Bacillota</taxon>
        <taxon>Bacilli</taxon>
        <taxon>Bacillales</taxon>
        <taxon>Bacillaceae</taxon>
        <taxon>Domibacillus</taxon>
    </lineage>
</organism>
<evidence type="ECO:0000256" key="1">
    <source>
        <dbReference type="SAM" id="Coils"/>
    </source>
</evidence>
<keyword evidence="1" id="KW-0175">Coiled coil</keyword>
<dbReference type="EMBL" id="LQWZ01000007">
    <property type="protein sequence ID" value="OAH58689.1"/>
    <property type="molecule type" value="Genomic_DNA"/>
</dbReference>
<sequence>MNNEIGNSTNVDYSADVQYIGQLLITLGDVLTTVVIKMEREQAWLEQTSQQVGNNQDLIKMTQKMMQVRQGMEQLRKQMEYIQQQIKQL</sequence>
<feature type="coiled-coil region" evidence="1">
    <location>
        <begin position="58"/>
        <end position="85"/>
    </location>
</feature>
<gene>
    <name evidence="2" type="ORF">AWH48_16980</name>
</gene>
<comment type="caution">
    <text evidence="2">The sequence shown here is derived from an EMBL/GenBank/DDBJ whole genome shotgun (WGS) entry which is preliminary data.</text>
</comment>